<protein>
    <recommendedName>
        <fullName evidence="7">Peptidase M41 domain-containing protein</fullName>
    </recommendedName>
</protein>
<dbReference type="GO" id="GO:0005745">
    <property type="term" value="C:m-AAA complex"/>
    <property type="evidence" value="ECO:0007669"/>
    <property type="project" value="TreeGrafter"/>
</dbReference>
<evidence type="ECO:0000256" key="1">
    <source>
        <dbReference type="ARBA" id="ARBA00001947"/>
    </source>
</evidence>
<dbReference type="SUPFAM" id="SSF140990">
    <property type="entry name" value="FtsH protease domain-like"/>
    <property type="match status" value="1"/>
</dbReference>
<dbReference type="InterPro" id="IPR037219">
    <property type="entry name" value="Peptidase_M41-like"/>
</dbReference>
<evidence type="ECO:0000256" key="5">
    <source>
        <dbReference type="ARBA" id="ARBA00022840"/>
    </source>
</evidence>
<dbReference type="GO" id="GO:0004176">
    <property type="term" value="F:ATP-dependent peptidase activity"/>
    <property type="evidence" value="ECO:0007669"/>
    <property type="project" value="InterPro"/>
</dbReference>
<accession>A0A0D6QWL1</accession>
<dbReference type="EMBL" id="GCKF01039120">
    <property type="protein sequence ID" value="JAG95942.1"/>
    <property type="molecule type" value="Transcribed_RNA"/>
</dbReference>
<keyword evidence="4" id="KW-0862">Zinc</keyword>
<reference evidence="8" key="1">
    <citation type="submission" date="2015-03" db="EMBL/GenBank/DDBJ databases">
        <title>A transcriptome of Araucaria cunninghamii, an australian fine timber species.</title>
        <authorList>
            <person name="Jing Yi C.J.Y."/>
            <person name="Yin San L.Y.S."/>
            <person name="Abdul Karim S.S."/>
            <person name="Wan Azmi N.N."/>
            <person name="Hercus R.R."/>
            <person name="Croft L.L."/>
        </authorList>
    </citation>
    <scope>NUCLEOTIDE SEQUENCE</scope>
    <source>
        <strain evidence="8">MI0301</strain>
        <tissue evidence="8">Leaf</tissue>
    </source>
</reference>
<dbReference type="GO" id="GO:0034982">
    <property type="term" value="P:mitochondrial protein processing"/>
    <property type="evidence" value="ECO:0007669"/>
    <property type="project" value="TreeGrafter"/>
</dbReference>
<dbReference type="GO" id="GO:0009535">
    <property type="term" value="C:chloroplast thylakoid membrane"/>
    <property type="evidence" value="ECO:0007669"/>
    <property type="project" value="TreeGrafter"/>
</dbReference>
<keyword evidence="3" id="KW-0547">Nucleotide-binding</keyword>
<dbReference type="PANTHER" id="PTHR43655:SF19">
    <property type="entry name" value="ATP-DEPENDENT ZINC METALLOPROTEASE FTSH 12, CHLOROPLASTIC"/>
    <property type="match status" value="1"/>
</dbReference>
<evidence type="ECO:0000256" key="2">
    <source>
        <dbReference type="ARBA" id="ARBA00022723"/>
    </source>
</evidence>
<dbReference type="GO" id="GO:0004222">
    <property type="term" value="F:metalloendopeptidase activity"/>
    <property type="evidence" value="ECO:0007669"/>
    <property type="project" value="InterPro"/>
</dbReference>
<keyword evidence="6" id="KW-0645">Protease</keyword>
<dbReference type="PANTHER" id="PTHR43655">
    <property type="entry name" value="ATP-DEPENDENT PROTEASE"/>
    <property type="match status" value="1"/>
</dbReference>
<keyword evidence="6" id="KW-0378">Hydrolase</keyword>
<dbReference type="MEROPS" id="M41.A06"/>
<evidence type="ECO:0000313" key="8">
    <source>
        <dbReference type="EMBL" id="JAG95942.1"/>
    </source>
</evidence>
<proteinExistence type="predicted"/>
<dbReference type="GO" id="GO:0046872">
    <property type="term" value="F:metal ion binding"/>
    <property type="evidence" value="ECO:0007669"/>
    <property type="project" value="UniProtKB-KW"/>
</dbReference>
<organism evidence="8">
    <name type="scientific">Araucaria cunninghamii</name>
    <name type="common">Hoop pine</name>
    <name type="synonym">Moreton Bay pine</name>
    <dbReference type="NCBI Taxonomy" id="56994"/>
    <lineage>
        <taxon>Eukaryota</taxon>
        <taxon>Viridiplantae</taxon>
        <taxon>Streptophyta</taxon>
        <taxon>Embryophyta</taxon>
        <taxon>Tracheophyta</taxon>
        <taxon>Spermatophyta</taxon>
        <taxon>Pinopsida</taxon>
        <taxon>Pinidae</taxon>
        <taxon>Conifers II</taxon>
        <taxon>Araucariales</taxon>
        <taxon>Araucariaceae</taxon>
        <taxon>Araucaria</taxon>
    </lineage>
</organism>
<keyword evidence="5" id="KW-0067">ATP-binding</keyword>
<evidence type="ECO:0000256" key="6">
    <source>
        <dbReference type="ARBA" id="ARBA00023049"/>
    </source>
</evidence>
<dbReference type="GO" id="GO:0009793">
    <property type="term" value="P:embryo development ending in seed dormancy"/>
    <property type="evidence" value="ECO:0007669"/>
    <property type="project" value="TreeGrafter"/>
</dbReference>
<comment type="cofactor">
    <cofactor evidence="1">
        <name>Zn(2+)</name>
        <dbReference type="ChEBI" id="CHEBI:29105"/>
    </cofactor>
</comment>
<name>A0A0D6QWL1_ARACU</name>
<dbReference type="Pfam" id="PF01434">
    <property type="entry name" value="Peptidase_M41"/>
    <property type="match status" value="1"/>
</dbReference>
<dbReference type="InterPro" id="IPR050928">
    <property type="entry name" value="ATP-dep_Zn_Metalloprotease"/>
</dbReference>
<dbReference type="GO" id="GO:0005524">
    <property type="term" value="F:ATP binding"/>
    <property type="evidence" value="ECO:0007669"/>
    <property type="project" value="UniProtKB-KW"/>
</dbReference>
<dbReference type="Gene3D" id="1.20.58.760">
    <property type="entry name" value="Peptidase M41"/>
    <property type="match status" value="1"/>
</dbReference>
<keyword evidence="2" id="KW-0479">Metal-binding</keyword>
<evidence type="ECO:0000256" key="4">
    <source>
        <dbReference type="ARBA" id="ARBA00022833"/>
    </source>
</evidence>
<evidence type="ECO:0000259" key="7">
    <source>
        <dbReference type="Pfam" id="PF01434"/>
    </source>
</evidence>
<dbReference type="AlphaFoldDB" id="A0A0D6QWL1"/>
<evidence type="ECO:0000256" key="3">
    <source>
        <dbReference type="ARBA" id="ARBA00022741"/>
    </source>
</evidence>
<keyword evidence="6" id="KW-0482">Metalloprotease</keyword>
<feature type="domain" description="Peptidase M41" evidence="7">
    <location>
        <begin position="46"/>
        <end position="245"/>
    </location>
</feature>
<sequence length="292" mass="33550">MAIKKGHKEIFQQDITDVLDKQLFESMGLLMTEEEQRMYERKVPIEDKRLLAVHEAGHMLLAHLLPQFDWHAFTYLLPGGKGTAWSLFYPREEMLFKGYPTVGYLKMQMVVAHGGRCAEQIVFGDDITDGGQDDLLKITRIARELVISPANPRLGLFPMTWSSTFEYPIPGEVELMKNEWEDPKKVTARMSVEVSELFTREVTRYIEETEEEAKVALMKNRHILDRLAAELFERTKLTGLEVEEIVSSMNPVMLDDPMKMPDMNLDTETKSPPNGHGFYEGLDIFPAPLHRC</sequence>
<dbReference type="InterPro" id="IPR000642">
    <property type="entry name" value="Peptidase_M41"/>
</dbReference>